<evidence type="ECO:0000256" key="3">
    <source>
        <dbReference type="ARBA" id="ARBA00023004"/>
    </source>
</evidence>
<feature type="signal peptide" evidence="5">
    <location>
        <begin position="1"/>
        <end position="20"/>
    </location>
</feature>
<organism evidence="7 8">
    <name type="scientific">Oceaniferula flava</name>
    <dbReference type="NCBI Taxonomy" id="2800421"/>
    <lineage>
        <taxon>Bacteria</taxon>
        <taxon>Pseudomonadati</taxon>
        <taxon>Verrucomicrobiota</taxon>
        <taxon>Verrucomicrobiia</taxon>
        <taxon>Verrucomicrobiales</taxon>
        <taxon>Verrucomicrobiaceae</taxon>
        <taxon>Oceaniferula</taxon>
    </lineage>
</organism>
<proteinExistence type="predicted"/>
<keyword evidence="8" id="KW-1185">Reference proteome</keyword>
<dbReference type="EMBL" id="JAENIG010000001">
    <property type="protein sequence ID" value="MBK1853840.1"/>
    <property type="molecule type" value="Genomic_DNA"/>
</dbReference>
<name>A0AAE2SC90_9BACT</name>
<dbReference type="AlphaFoldDB" id="A0AAE2SC90"/>
<evidence type="ECO:0000256" key="1">
    <source>
        <dbReference type="ARBA" id="ARBA00022617"/>
    </source>
</evidence>
<gene>
    <name evidence="7" type="ORF">JIN83_02615</name>
</gene>
<dbReference type="InterPro" id="IPR036909">
    <property type="entry name" value="Cyt_c-like_dom_sf"/>
</dbReference>
<keyword evidence="3 4" id="KW-0408">Iron</keyword>
<accession>A0AAE2SC90</accession>
<dbReference type="Proteomes" id="UP000634206">
    <property type="component" value="Unassembled WGS sequence"/>
</dbReference>
<keyword evidence="5" id="KW-0732">Signal</keyword>
<dbReference type="GO" id="GO:0020037">
    <property type="term" value="F:heme binding"/>
    <property type="evidence" value="ECO:0007669"/>
    <property type="project" value="InterPro"/>
</dbReference>
<dbReference type="PROSITE" id="PS51007">
    <property type="entry name" value="CYTC"/>
    <property type="match status" value="1"/>
</dbReference>
<dbReference type="RefSeq" id="WP_309488442.1">
    <property type="nucleotide sequence ID" value="NZ_JAENIG010000001.1"/>
</dbReference>
<dbReference type="InterPro" id="IPR009056">
    <property type="entry name" value="Cyt_c-like_dom"/>
</dbReference>
<evidence type="ECO:0000256" key="2">
    <source>
        <dbReference type="ARBA" id="ARBA00022723"/>
    </source>
</evidence>
<evidence type="ECO:0000256" key="4">
    <source>
        <dbReference type="PROSITE-ProRule" id="PRU00433"/>
    </source>
</evidence>
<comment type="caution">
    <text evidence="7">The sequence shown here is derived from an EMBL/GenBank/DDBJ whole genome shotgun (WGS) entry which is preliminary data.</text>
</comment>
<protein>
    <submittedName>
        <fullName evidence="7">Cytochrome c</fullName>
    </submittedName>
</protein>
<reference evidence="7" key="1">
    <citation type="submission" date="2021-01" db="EMBL/GenBank/DDBJ databases">
        <title>Modified the classification status of verrucomicrobia.</title>
        <authorList>
            <person name="Feng X."/>
        </authorList>
    </citation>
    <scope>NUCLEOTIDE SEQUENCE</scope>
    <source>
        <strain evidence="7">5K15</strain>
    </source>
</reference>
<feature type="chain" id="PRO_5042263148" evidence="5">
    <location>
        <begin position="21"/>
        <end position="317"/>
    </location>
</feature>
<evidence type="ECO:0000259" key="6">
    <source>
        <dbReference type="PROSITE" id="PS51007"/>
    </source>
</evidence>
<dbReference type="Gene3D" id="1.10.760.10">
    <property type="entry name" value="Cytochrome c-like domain"/>
    <property type="match status" value="1"/>
</dbReference>
<dbReference type="SUPFAM" id="SSF46626">
    <property type="entry name" value="Cytochrome c"/>
    <property type="match status" value="1"/>
</dbReference>
<evidence type="ECO:0000313" key="8">
    <source>
        <dbReference type="Proteomes" id="UP000634206"/>
    </source>
</evidence>
<keyword evidence="1 4" id="KW-0349">Heme</keyword>
<keyword evidence="2 4" id="KW-0479">Metal-binding</keyword>
<dbReference type="Pfam" id="PF13442">
    <property type="entry name" value="Cytochrome_CBB3"/>
    <property type="match status" value="1"/>
</dbReference>
<evidence type="ECO:0000256" key="5">
    <source>
        <dbReference type="SAM" id="SignalP"/>
    </source>
</evidence>
<dbReference type="GO" id="GO:0046872">
    <property type="term" value="F:metal ion binding"/>
    <property type="evidence" value="ECO:0007669"/>
    <property type="project" value="UniProtKB-KW"/>
</dbReference>
<dbReference type="GO" id="GO:0009055">
    <property type="term" value="F:electron transfer activity"/>
    <property type="evidence" value="ECO:0007669"/>
    <property type="project" value="InterPro"/>
</dbReference>
<sequence length="317" mass="34771">MIHLLTNLTLISSCVSLAYAQATDITVQDKTLIQRCLIDDAPSTRMIAVGNPGGFNYAFDALHCAPVFAWSGGFLDFKGEVNGRGGNPSKVLGVRQSLGTDTIPFRVKKSDVAPEAIKFHGYRRDAETGEPTFTYAIDGFPVEQKVDFTTANVVTLNFTFPKPSESKNYYRVDVAQVDKVELSEGLTLSGKQVIEFPAGATTAKITLHLKPANKKFVRKIVKLSGEQIYKMHCNACHSLDGSKLIGPSFKGFFGKKHNVVRNGQEQQVLVDAAYLKESITDPQAAIVKGYEAVPMPSFSKVLSKREIETLVKYLSKL</sequence>
<feature type="domain" description="Cytochrome c" evidence="6">
    <location>
        <begin position="220"/>
        <end position="317"/>
    </location>
</feature>
<evidence type="ECO:0000313" key="7">
    <source>
        <dbReference type="EMBL" id="MBK1853840.1"/>
    </source>
</evidence>